<dbReference type="InterPro" id="IPR025110">
    <property type="entry name" value="AMP-bd_C"/>
</dbReference>
<organism evidence="4">
    <name type="scientific">marine metagenome</name>
    <dbReference type="NCBI Taxonomy" id="408172"/>
    <lineage>
        <taxon>unclassified sequences</taxon>
        <taxon>metagenomes</taxon>
        <taxon>ecological metagenomes</taxon>
    </lineage>
</organism>
<evidence type="ECO:0000259" key="2">
    <source>
        <dbReference type="Pfam" id="PF00501"/>
    </source>
</evidence>
<reference evidence="4" key="1">
    <citation type="submission" date="2018-05" db="EMBL/GenBank/DDBJ databases">
        <authorList>
            <person name="Lanie J.A."/>
            <person name="Ng W.-L."/>
            <person name="Kazmierczak K.M."/>
            <person name="Andrzejewski T.M."/>
            <person name="Davidsen T.M."/>
            <person name="Wayne K.J."/>
            <person name="Tettelin H."/>
            <person name="Glass J.I."/>
            <person name="Rusch D."/>
            <person name="Podicherti R."/>
            <person name="Tsui H.-C.T."/>
            <person name="Winkler M.E."/>
        </authorList>
    </citation>
    <scope>NUCLEOTIDE SEQUENCE</scope>
</reference>
<evidence type="ECO:0008006" key="5">
    <source>
        <dbReference type="Google" id="ProtNLM"/>
    </source>
</evidence>
<dbReference type="GO" id="GO:0006631">
    <property type="term" value="P:fatty acid metabolic process"/>
    <property type="evidence" value="ECO:0007669"/>
    <property type="project" value="TreeGrafter"/>
</dbReference>
<dbReference type="EMBL" id="UINC01005244">
    <property type="protein sequence ID" value="SVA20063.1"/>
    <property type="molecule type" value="Genomic_DNA"/>
</dbReference>
<dbReference type="PROSITE" id="PS00455">
    <property type="entry name" value="AMP_BINDING"/>
    <property type="match status" value="1"/>
</dbReference>
<dbReference type="Gene3D" id="3.40.50.12780">
    <property type="entry name" value="N-terminal domain of ligase-like"/>
    <property type="match status" value="1"/>
</dbReference>
<dbReference type="InterPro" id="IPR042099">
    <property type="entry name" value="ANL_N_sf"/>
</dbReference>
<dbReference type="AlphaFoldDB" id="A0A381U0T7"/>
<protein>
    <recommendedName>
        <fullName evidence="5">AMP-dependent synthetase/ligase domain-containing protein</fullName>
    </recommendedName>
</protein>
<comment type="similarity">
    <text evidence="1">Belongs to the ATP-dependent AMP-binding enzyme family.</text>
</comment>
<dbReference type="GO" id="GO:0031956">
    <property type="term" value="F:medium-chain fatty acid-CoA ligase activity"/>
    <property type="evidence" value="ECO:0007669"/>
    <property type="project" value="TreeGrafter"/>
</dbReference>
<feature type="domain" description="AMP-dependent synthetase/ligase" evidence="2">
    <location>
        <begin position="7"/>
        <end position="357"/>
    </location>
</feature>
<dbReference type="InterPro" id="IPR045851">
    <property type="entry name" value="AMP-bd_C_sf"/>
</dbReference>
<dbReference type="CDD" id="cd05941">
    <property type="entry name" value="MCS"/>
    <property type="match status" value="1"/>
</dbReference>
<accession>A0A381U0T7</accession>
<dbReference type="Pfam" id="PF13193">
    <property type="entry name" value="AMP-binding_C"/>
    <property type="match status" value="1"/>
</dbReference>
<evidence type="ECO:0000259" key="3">
    <source>
        <dbReference type="Pfam" id="PF13193"/>
    </source>
</evidence>
<gene>
    <name evidence="4" type="ORF">METZ01_LOCUS72917</name>
</gene>
<dbReference type="Gene3D" id="3.30.300.30">
    <property type="match status" value="1"/>
</dbReference>
<sequence>MLDIFIKAEQYDQRVALRDQDRSYTYKDLVKASTNIASALLSEKPDLKEERIGFLISPSFNYVSILWGIWKAGGIGVPLSLSATESELTHYLEDAKISLLISDNEGCKKLKKLSGVLNVPLEDEKNLQGDESKALPEIKKERKAMILFTSGTTSKPKGVVSTHSNIEAQISSLVEAWEWHKDDFIPLILPLHHIHGIINALSCPLWIGASVDILGAFEVEKVVEAVGKNNYSVFTAVPTIYFSLIDKIEHMAGKELELIQTKFKEMRLMMSGSAALAPEIHKKWSELTGQDLLERYGMTEIGMALSNPLKGEKRPGSVGQALPEVEICLMEDNKVITEENTPGEIMIKGPQVFLEYWNQEKTTEDSFFEGWFKTGDVAELIDGYYKILGRASVDIIKSGGYKISALEIEDVLLKHPLVKECAVIGIADKKWGEVVAASIIASDELTLEDIQAWSLDFLSDYKIPRSLKLLEELPKNAMGKIVKPEIKKLF</sequence>
<evidence type="ECO:0000256" key="1">
    <source>
        <dbReference type="ARBA" id="ARBA00006432"/>
    </source>
</evidence>
<evidence type="ECO:0000313" key="4">
    <source>
        <dbReference type="EMBL" id="SVA20063.1"/>
    </source>
</evidence>
<dbReference type="InterPro" id="IPR000873">
    <property type="entry name" value="AMP-dep_synth/lig_dom"/>
</dbReference>
<proteinExistence type="inferred from homology"/>
<dbReference type="PANTHER" id="PTHR43201:SF8">
    <property type="entry name" value="ACYL-COA SYNTHETASE FAMILY MEMBER 3"/>
    <property type="match status" value="1"/>
</dbReference>
<dbReference type="PANTHER" id="PTHR43201">
    <property type="entry name" value="ACYL-COA SYNTHETASE"/>
    <property type="match status" value="1"/>
</dbReference>
<dbReference type="Pfam" id="PF00501">
    <property type="entry name" value="AMP-binding"/>
    <property type="match status" value="1"/>
</dbReference>
<name>A0A381U0T7_9ZZZZ</name>
<dbReference type="SUPFAM" id="SSF56801">
    <property type="entry name" value="Acetyl-CoA synthetase-like"/>
    <property type="match status" value="1"/>
</dbReference>
<feature type="domain" description="AMP-binding enzyme C-terminal" evidence="3">
    <location>
        <begin position="407"/>
        <end position="480"/>
    </location>
</feature>
<dbReference type="InterPro" id="IPR020845">
    <property type="entry name" value="AMP-binding_CS"/>
</dbReference>